<reference evidence="2" key="2">
    <citation type="journal article" date="2015" name="Fish Shellfish Immunol.">
        <title>Early steps in the European eel (Anguilla anguilla)-Vibrio vulnificus interaction in the gills: Role of the RtxA13 toxin.</title>
        <authorList>
            <person name="Callol A."/>
            <person name="Pajuelo D."/>
            <person name="Ebbesson L."/>
            <person name="Teles M."/>
            <person name="MacKenzie S."/>
            <person name="Amaro C."/>
        </authorList>
    </citation>
    <scope>NUCLEOTIDE SEQUENCE</scope>
</reference>
<dbReference type="AlphaFoldDB" id="A0A0E9R7V6"/>
<sequence length="34" mass="3855">MATLLLFFLYSFLMSISCCNHKVNNAAHLTEGYT</sequence>
<keyword evidence="1" id="KW-0732">Signal</keyword>
<protein>
    <submittedName>
        <fullName evidence="2">Uncharacterized protein</fullName>
    </submittedName>
</protein>
<dbReference type="EMBL" id="GBXM01083735">
    <property type="protein sequence ID" value="JAH24842.1"/>
    <property type="molecule type" value="Transcribed_RNA"/>
</dbReference>
<reference evidence="2" key="1">
    <citation type="submission" date="2014-11" db="EMBL/GenBank/DDBJ databases">
        <authorList>
            <person name="Amaro Gonzalez C."/>
        </authorList>
    </citation>
    <scope>NUCLEOTIDE SEQUENCE</scope>
</reference>
<name>A0A0E9R7V6_ANGAN</name>
<evidence type="ECO:0000313" key="2">
    <source>
        <dbReference type="EMBL" id="JAH24842.1"/>
    </source>
</evidence>
<evidence type="ECO:0000256" key="1">
    <source>
        <dbReference type="SAM" id="SignalP"/>
    </source>
</evidence>
<accession>A0A0E9R7V6</accession>
<proteinExistence type="predicted"/>
<feature type="signal peptide" evidence="1">
    <location>
        <begin position="1"/>
        <end position="18"/>
    </location>
</feature>
<organism evidence="2">
    <name type="scientific">Anguilla anguilla</name>
    <name type="common">European freshwater eel</name>
    <name type="synonym">Muraena anguilla</name>
    <dbReference type="NCBI Taxonomy" id="7936"/>
    <lineage>
        <taxon>Eukaryota</taxon>
        <taxon>Metazoa</taxon>
        <taxon>Chordata</taxon>
        <taxon>Craniata</taxon>
        <taxon>Vertebrata</taxon>
        <taxon>Euteleostomi</taxon>
        <taxon>Actinopterygii</taxon>
        <taxon>Neopterygii</taxon>
        <taxon>Teleostei</taxon>
        <taxon>Anguilliformes</taxon>
        <taxon>Anguillidae</taxon>
        <taxon>Anguilla</taxon>
    </lineage>
</organism>
<feature type="chain" id="PRO_5002431782" evidence="1">
    <location>
        <begin position="19"/>
        <end position="34"/>
    </location>
</feature>